<keyword evidence="4" id="KW-1185">Reference proteome</keyword>
<evidence type="ECO:0000313" key="4">
    <source>
        <dbReference type="Proteomes" id="UP000308768"/>
    </source>
</evidence>
<accession>A0A4U0XGD6</accession>
<proteinExistence type="predicted"/>
<comment type="caution">
    <text evidence="3">The sequence shown here is derived from an EMBL/GenBank/DDBJ whole genome shotgun (WGS) entry which is preliminary data.</text>
</comment>
<feature type="compositionally biased region" description="Low complexity" evidence="1">
    <location>
        <begin position="66"/>
        <end position="94"/>
    </location>
</feature>
<reference evidence="3 4" key="1">
    <citation type="submission" date="2017-03" db="EMBL/GenBank/DDBJ databases">
        <title>Genomes of endolithic fungi from Antarctica.</title>
        <authorList>
            <person name="Coleine C."/>
            <person name="Masonjones S."/>
            <person name="Stajich J.E."/>
        </authorList>
    </citation>
    <scope>NUCLEOTIDE SEQUENCE [LARGE SCALE GENOMIC DNA]</scope>
    <source>
        <strain evidence="3 4">CCFEE 5187</strain>
    </source>
</reference>
<dbReference type="Proteomes" id="UP000308768">
    <property type="component" value="Unassembled WGS sequence"/>
</dbReference>
<evidence type="ECO:0000313" key="3">
    <source>
        <dbReference type="EMBL" id="TKA76020.1"/>
    </source>
</evidence>
<protein>
    <submittedName>
        <fullName evidence="3">Uncharacterized protein</fullName>
    </submittedName>
</protein>
<gene>
    <name evidence="3" type="ORF">B0A49_11836</name>
</gene>
<feature type="compositionally biased region" description="Gly residues" evidence="1">
    <location>
        <begin position="55"/>
        <end position="65"/>
    </location>
</feature>
<dbReference type="OrthoDB" id="5425547at2759"/>
<feature type="non-terminal residue" evidence="3">
    <location>
        <position position="102"/>
    </location>
</feature>
<organism evidence="3 4">
    <name type="scientific">Cryomyces minteri</name>
    <dbReference type="NCBI Taxonomy" id="331657"/>
    <lineage>
        <taxon>Eukaryota</taxon>
        <taxon>Fungi</taxon>
        <taxon>Dikarya</taxon>
        <taxon>Ascomycota</taxon>
        <taxon>Pezizomycotina</taxon>
        <taxon>Dothideomycetes</taxon>
        <taxon>Dothideomycetes incertae sedis</taxon>
        <taxon>Cryomyces</taxon>
    </lineage>
</organism>
<dbReference type="AlphaFoldDB" id="A0A4U0XGD6"/>
<feature type="signal peptide" evidence="2">
    <location>
        <begin position="1"/>
        <end position="19"/>
    </location>
</feature>
<evidence type="ECO:0000256" key="2">
    <source>
        <dbReference type="SAM" id="SignalP"/>
    </source>
</evidence>
<keyword evidence="2" id="KW-0732">Signal</keyword>
<dbReference type="STRING" id="331657.A0A4U0XGD6"/>
<name>A0A4U0XGD6_9PEZI</name>
<sequence>MKFSSTILYSLLGLSAVNGLVVPEAVTSLSLRDALPEDFHASHLSSNPLEKRKGGGGSSGGGGRSSGSSSGSSSGASSAGGRTSSGASSGGAARTPAYGGGR</sequence>
<dbReference type="EMBL" id="NAJN01000259">
    <property type="protein sequence ID" value="TKA76020.1"/>
    <property type="molecule type" value="Genomic_DNA"/>
</dbReference>
<feature type="chain" id="PRO_5020985073" evidence="2">
    <location>
        <begin position="20"/>
        <end position="102"/>
    </location>
</feature>
<feature type="region of interest" description="Disordered" evidence="1">
    <location>
        <begin position="41"/>
        <end position="102"/>
    </location>
</feature>
<evidence type="ECO:0000256" key="1">
    <source>
        <dbReference type="SAM" id="MobiDB-lite"/>
    </source>
</evidence>